<reference evidence="2" key="1">
    <citation type="submission" date="2024-07" db="EMBL/GenBank/DDBJ databases">
        <title>Two chromosome-level genome assemblies of Korean endemic species Abeliophyllum distichum and Forsythia ovata (Oleaceae).</title>
        <authorList>
            <person name="Jang H."/>
        </authorList>
    </citation>
    <scope>NUCLEOTIDE SEQUENCE [LARGE SCALE GENOMIC DNA]</scope>
</reference>
<accession>A0ABD1X7X9</accession>
<proteinExistence type="predicted"/>
<gene>
    <name evidence="1" type="ORF">Fot_01737</name>
</gene>
<comment type="caution">
    <text evidence="1">The sequence shown here is derived from an EMBL/GenBank/DDBJ whole genome shotgun (WGS) entry which is preliminary data.</text>
</comment>
<evidence type="ECO:0000313" key="1">
    <source>
        <dbReference type="EMBL" id="KAL2556998.1"/>
    </source>
</evidence>
<dbReference type="AlphaFoldDB" id="A0ABD1X7X9"/>
<sequence length="189" mass="20945">MKSTTRELYLADESGELVRREYLTSLGVLLVNLELLACGANVLGTVGNKGWRECGARVVLDISAFLCSVVLILERNGSLSNVVGGTELVICSTSSKKTFKIVRNSIAACAVQHANYSKWRFIMANEKYQELPLLCEMAREWLPKITCNDEPDLVKMAAGVEAMEKLKILDHLLAGNGFRNQNGRRHKIC</sequence>
<organism evidence="1 2">
    <name type="scientific">Forsythia ovata</name>
    <dbReference type="NCBI Taxonomy" id="205694"/>
    <lineage>
        <taxon>Eukaryota</taxon>
        <taxon>Viridiplantae</taxon>
        <taxon>Streptophyta</taxon>
        <taxon>Embryophyta</taxon>
        <taxon>Tracheophyta</taxon>
        <taxon>Spermatophyta</taxon>
        <taxon>Magnoliopsida</taxon>
        <taxon>eudicotyledons</taxon>
        <taxon>Gunneridae</taxon>
        <taxon>Pentapetalae</taxon>
        <taxon>asterids</taxon>
        <taxon>lamiids</taxon>
        <taxon>Lamiales</taxon>
        <taxon>Oleaceae</taxon>
        <taxon>Forsythieae</taxon>
        <taxon>Forsythia</taxon>
    </lineage>
</organism>
<evidence type="ECO:0008006" key="3">
    <source>
        <dbReference type="Google" id="ProtNLM"/>
    </source>
</evidence>
<protein>
    <recommendedName>
        <fullName evidence="3">LAGLIDADG homing endonuclease</fullName>
    </recommendedName>
</protein>
<dbReference type="EMBL" id="JBFOLJ010000001">
    <property type="protein sequence ID" value="KAL2556998.1"/>
    <property type="molecule type" value="Genomic_DNA"/>
</dbReference>
<evidence type="ECO:0000313" key="2">
    <source>
        <dbReference type="Proteomes" id="UP001604277"/>
    </source>
</evidence>
<dbReference type="Proteomes" id="UP001604277">
    <property type="component" value="Unassembled WGS sequence"/>
</dbReference>
<keyword evidence="2" id="KW-1185">Reference proteome</keyword>
<name>A0ABD1X7X9_9LAMI</name>